<evidence type="ECO:0000256" key="3">
    <source>
        <dbReference type="ARBA" id="ARBA00023163"/>
    </source>
</evidence>
<name>A0A2R4MC44_9HYPH</name>
<evidence type="ECO:0000259" key="5">
    <source>
        <dbReference type="PROSITE" id="PS51078"/>
    </source>
</evidence>
<keyword evidence="3" id="KW-0804">Transcription</keyword>
<evidence type="ECO:0000256" key="1">
    <source>
        <dbReference type="ARBA" id="ARBA00023015"/>
    </source>
</evidence>
<dbReference type="SMART" id="SM00346">
    <property type="entry name" value="HTH_ICLR"/>
    <property type="match status" value="1"/>
</dbReference>
<evidence type="ECO:0000313" key="6">
    <source>
        <dbReference type="EMBL" id="AVX03543.1"/>
    </source>
</evidence>
<dbReference type="InterPro" id="IPR036390">
    <property type="entry name" value="WH_DNA-bd_sf"/>
</dbReference>
<dbReference type="RefSeq" id="WP_117395158.1">
    <property type="nucleotide sequence ID" value="NZ_CP021330.1"/>
</dbReference>
<dbReference type="STRING" id="1122213.GCA_000423365_01784"/>
<gene>
    <name evidence="6" type="ORF">MXMO3_01012</name>
</gene>
<keyword evidence="1" id="KW-0805">Transcription regulation</keyword>
<reference evidence="6 7" key="1">
    <citation type="submission" date="2017-05" db="EMBL/GenBank/DDBJ databases">
        <title>Genome Analysis of Maritalea myrionectae HL2708#5.</title>
        <authorList>
            <consortium name="Cotde Inc.-PKNU"/>
            <person name="Jang D."/>
            <person name="Oh H.-M."/>
        </authorList>
    </citation>
    <scope>NUCLEOTIDE SEQUENCE [LARGE SCALE GENOMIC DNA]</scope>
    <source>
        <strain evidence="6 7">HL2708#5</strain>
    </source>
</reference>
<dbReference type="SUPFAM" id="SSF46785">
    <property type="entry name" value="Winged helix' DNA-binding domain"/>
    <property type="match status" value="1"/>
</dbReference>
<dbReference type="Gene3D" id="1.10.10.10">
    <property type="entry name" value="Winged helix-like DNA-binding domain superfamily/Winged helix DNA-binding domain"/>
    <property type="match status" value="1"/>
</dbReference>
<dbReference type="InterPro" id="IPR050707">
    <property type="entry name" value="HTH_MetabolicPath_Reg"/>
</dbReference>
<dbReference type="Pfam" id="PF09339">
    <property type="entry name" value="HTH_IclR"/>
    <property type="match status" value="1"/>
</dbReference>
<dbReference type="SUPFAM" id="SSF55781">
    <property type="entry name" value="GAF domain-like"/>
    <property type="match status" value="1"/>
</dbReference>
<dbReference type="EMBL" id="CP021330">
    <property type="protein sequence ID" value="AVX03543.1"/>
    <property type="molecule type" value="Genomic_DNA"/>
</dbReference>
<dbReference type="InterPro" id="IPR029016">
    <property type="entry name" value="GAF-like_dom_sf"/>
</dbReference>
<dbReference type="GO" id="GO:0003677">
    <property type="term" value="F:DNA binding"/>
    <property type="evidence" value="ECO:0007669"/>
    <property type="project" value="UniProtKB-KW"/>
</dbReference>
<feature type="domain" description="IclR-ED" evidence="5">
    <location>
        <begin position="57"/>
        <end position="246"/>
    </location>
</feature>
<dbReference type="Proteomes" id="UP000258927">
    <property type="component" value="Chromosome"/>
</dbReference>
<dbReference type="PANTHER" id="PTHR30136">
    <property type="entry name" value="HELIX-TURN-HELIX TRANSCRIPTIONAL REGULATOR, ICLR FAMILY"/>
    <property type="match status" value="1"/>
</dbReference>
<dbReference type="GO" id="GO:0003700">
    <property type="term" value="F:DNA-binding transcription factor activity"/>
    <property type="evidence" value="ECO:0007669"/>
    <property type="project" value="TreeGrafter"/>
</dbReference>
<dbReference type="PANTHER" id="PTHR30136:SF24">
    <property type="entry name" value="HTH-TYPE TRANSCRIPTIONAL REPRESSOR ALLR"/>
    <property type="match status" value="1"/>
</dbReference>
<protein>
    <recommendedName>
        <fullName evidence="8">IclR family transcriptional regulator</fullName>
    </recommendedName>
</protein>
<proteinExistence type="predicted"/>
<dbReference type="KEGG" id="mmyr:MXMO3_01012"/>
<evidence type="ECO:0000313" key="7">
    <source>
        <dbReference type="Proteomes" id="UP000258927"/>
    </source>
</evidence>
<keyword evidence="2" id="KW-0238">DNA-binding</keyword>
<dbReference type="InterPro" id="IPR036388">
    <property type="entry name" value="WH-like_DNA-bd_sf"/>
</dbReference>
<dbReference type="AlphaFoldDB" id="A0A2R4MC44"/>
<accession>A0A2R4MC44</accession>
<dbReference type="Gene3D" id="3.30.450.40">
    <property type="match status" value="1"/>
</dbReference>
<dbReference type="PROSITE" id="PS51077">
    <property type="entry name" value="HTH_ICLR"/>
    <property type="match status" value="1"/>
</dbReference>
<evidence type="ECO:0008006" key="8">
    <source>
        <dbReference type="Google" id="ProtNLM"/>
    </source>
</evidence>
<dbReference type="GO" id="GO:0045892">
    <property type="term" value="P:negative regulation of DNA-templated transcription"/>
    <property type="evidence" value="ECO:0007669"/>
    <property type="project" value="TreeGrafter"/>
</dbReference>
<feature type="domain" description="HTH iclR-type" evidence="4">
    <location>
        <begin position="1"/>
        <end position="63"/>
    </location>
</feature>
<dbReference type="Pfam" id="PF01614">
    <property type="entry name" value="IclR_C"/>
    <property type="match status" value="1"/>
</dbReference>
<dbReference type="PROSITE" id="PS51078">
    <property type="entry name" value="ICLR_ED"/>
    <property type="match status" value="1"/>
</dbReference>
<evidence type="ECO:0000256" key="2">
    <source>
        <dbReference type="ARBA" id="ARBA00023125"/>
    </source>
</evidence>
<evidence type="ECO:0000259" key="4">
    <source>
        <dbReference type="PROSITE" id="PS51077"/>
    </source>
</evidence>
<dbReference type="InterPro" id="IPR014757">
    <property type="entry name" value="Tscrpt_reg_IclR_C"/>
</dbReference>
<dbReference type="InterPro" id="IPR005471">
    <property type="entry name" value="Tscrpt_reg_IclR_N"/>
</dbReference>
<organism evidence="6 7">
    <name type="scientific">Maritalea myrionectae</name>
    <dbReference type="NCBI Taxonomy" id="454601"/>
    <lineage>
        <taxon>Bacteria</taxon>
        <taxon>Pseudomonadati</taxon>
        <taxon>Pseudomonadota</taxon>
        <taxon>Alphaproteobacteria</taxon>
        <taxon>Hyphomicrobiales</taxon>
        <taxon>Devosiaceae</taxon>
        <taxon>Maritalea</taxon>
    </lineage>
</organism>
<sequence>MKTIDKTMRLLSFFTPSQPEIGLSELARMAEMDKATTRRILVSLGKHHFIEQNQITKAYRLGSGFLHLARVREATTPITAIATQTVEWLCDCTRETAHASVGSPNALITIAHKEPQRGTVVMIDPTEPLPFHATASGIVFLAFNDADLLENLLKKPLKKHTDHTEIDPDAVRARVAKARRDGYYLNEHGFESDVAGLAAPYLNADGTAAGAIAVAMPTTRKTDEQIHMVKQHVAAASARITTAIGGVVHPSIQKLIV</sequence>
<keyword evidence="7" id="KW-1185">Reference proteome</keyword>